<evidence type="ECO:0000256" key="1">
    <source>
        <dbReference type="ARBA" id="ARBA00012528"/>
    </source>
</evidence>
<protein>
    <recommendedName>
        <fullName evidence="1">diguanylate cyclase</fullName>
        <ecNumber evidence="1">2.7.7.65</ecNumber>
    </recommendedName>
</protein>
<organism evidence="5 6">
    <name type="scientific">Treponema phagedenis</name>
    <dbReference type="NCBI Taxonomy" id="162"/>
    <lineage>
        <taxon>Bacteria</taxon>
        <taxon>Pseudomonadati</taxon>
        <taxon>Spirochaetota</taxon>
        <taxon>Spirochaetia</taxon>
        <taxon>Spirochaetales</taxon>
        <taxon>Treponemataceae</taxon>
        <taxon>Treponema</taxon>
    </lineage>
</organism>
<evidence type="ECO:0000256" key="2">
    <source>
        <dbReference type="ARBA" id="ARBA00034247"/>
    </source>
</evidence>
<comment type="catalytic activity">
    <reaction evidence="2">
        <text>2 GTP = 3',3'-c-di-GMP + 2 diphosphate</text>
        <dbReference type="Rhea" id="RHEA:24898"/>
        <dbReference type="ChEBI" id="CHEBI:33019"/>
        <dbReference type="ChEBI" id="CHEBI:37565"/>
        <dbReference type="ChEBI" id="CHEBI:58805"/>
        <dbReference type="EC" id="2.7.7.65"/>
    </reaction>
</comment>
<name>A0A0B7GU96_TREPH</name>
<dbReference type="AlphaFoldDB" id="A0A0B7GU96"/>
<sequence>MNEKKKKWLGILQQSKIFSNLSQKQIESFASLMFYCEFEPNKPLVYEGEVGNELFIIVEGSVAISVKSGEENIELARLFAGDFFGEMAMLEQEPRSASCIARENTCCLALKSKDFSQIMEKEPELASIVLNNMLSITSERLVHTDSIFSQIIQWGDEAKKRAITDSFTGLLNRRYLDETFETLIHTEVRKGMRISFAMLDIDHFGTLNKEFGSKFCDDILLEIVDVFKKVFDSDDILIRYGGDEFCFIIRGAFERAKKQCSDICLNVNALVFPQHPSLKVSCSIGLVHYNLGMDTAKLLLDSDVALYEAKKSGRNCVYIAQDTI</sequence>
<dbReference type="EMBL" id="CDNC01000006">
    <property type="protein sequence ID" value="CEM61102.1"/>
    <property type="molecule type" value="Genomic_DNA"/>
</dbReference>
<dbReference type="Proteomes" id="UP000042527">
    <property type="component" value="Unassembled WGS sequence"/>
</dbReference>
<dbReference type="SUPFAM" id="SSF55073">
    <property type="entry name" value="Nucleotide cyclase"/>
    <property type="match status" value="1"/>
</dbReference>
<dbReference type="PROSITE" id="PS00888">
    <property type="entry name" value="CNMP_BINDING_1"/>
    <property type="match status" value="1"/>
</dbReference>
<evidence type="ECO:0000313" key="6">
    <source>
        <dbReference type="Proteomes" id="UP000042527"/>
    </source>
</evidence>
<dbReference type="InterPro" id="IPR018488">
    <property type="entry name" value="cNMP-bd_CS"/>
</dbReference>
<dbReference type="PRINTS" id="PR00103">
    <property type="entry name" value="CAMPKINASE"/>
</dbReference>
<evidence type="ECO:0000259" key="4">
    <source>
        <dbReference type="PROSITE" id="PS50887"/>
    </source>
</evidence>
<dbReference type="Gene3D" id="2.60.120.10">
    <property type="entry name" value="Jelly Rolls"/>
    <property type="match status" value="1"/>
</dbReference>
<dbReference type="PROSITE" id="PS50887">
    <property type="entry name" value="GGDEF"/>
    <property type="match status" value="1"/>
</dbReference>
<dbReference type="Gene3D" id="3.30.70.270">
    <property type="match status" value="1"/>
</dbReference>
<dbReference type="InterPro" id="IPR043128">
    <property type="entry name" value="Rev_trsase/Diguanyl_cyclase"/>
</dbReference>
<dbReference type="InterPro" id="IPR029787">
    <property type="entry name" value="Nucleotide_cyclase"/>
</dbReference>
<dbReference type="PROSITE" id="PS50042">
    <property type="entry name" value="CNMP_BINDING_3"/>
    <property type="match status" value="1"/>
</dbReference>
<reference evidence="6" key="1">
    <citation type="submission" date="2015-01" db="EMBL/GenBank/DDBJ databases">
        <authorList>
            <person name="Manzoor Shahid"/>
            <person name="Zubair Saima"/>
        </authorList>
    </citation>
    <scope>NUCLEOTIDE SEQUENCE [LARGE SCALE GENOMIC DNA]</scope>
    <source>
        <strain evidence="6">V1</strain>
    </source>
</reference>
<dbReference type="EC" id="2.7.7.65" evidence="1"/>
<dbReference type="PANTHER" id="PTHR45138">
    <property type="entry name" value="REGULATORY COMPONENTS OF SENSORY TRANSDUCTION SYSTEM"/>
    <property type="match status" value="1"/>
</dbReference>
<dbReference type="InterPro" id="IPR000595">
    <property type="entry name" value="cNMP-bd_dom"/>
</dbReference>
<evidence type="ECO:0000259" key="3">
    <source>
        <dbReference type="PROSITE" id="PS50042"/>
    </source>
</evidence>
<evidence type="ECO:0000313" key="5">
    <source>
        <dbReference type="EMBL" id="CEM61102.1"/>
    </source>
</evidence>
<dbReference type="SMART" id="SM00267">
    <property type="entry name" value="GGDEF"/>
    <property type="match status" value="1"/>
</dbReference>
<proteinExistence type="predicted"/>
<dbReference type="CDD" id="cd00038">
    <property type="entry name" value="CAP_ED"/>
    <property type="match status" value="1"/>
</dbReference>
<dbReference type="InterPro" id="IPR050469">
    <property type="entry name" value="Diguanylate_Cyclase"/>
</dbReference>
<feature type="domain" description="GGDEF" evidence="4">
    <location>
        <begin position="192"/>
        <end position="322"/>
    </location>
</feature>
<dbReference type="Pfam" id="PF00027">
    <property type="entry name" value="cNMP_binding"/>
    <property type="match status" value="1"/>
</dbReference>
<dbReference type="GO" id="GO:0052621">
    <property type="term" value="F:diguanylate cyclase activity"/>
    <property type="evidence" value="ECO:0007669"/>
    <property type="project" value="UniProtKB-EC"/>
</dbReference>
<dbReference type="InterPro" id="IPR000160">
    <property type="entry name" value="GGDEF_dom"/>
</dbReference>
<dbReference type="NCBIfam" id="TIGR00254">
    <property type="entry name" value="GGDEF"/>
    <property type="match status" value="1"/>
</dbReference>
<accession>A0A0B7GU96</accession>
<dbReference type="SUPFAM" id="SSF51206">
    <property type="entry name" value="cAMP-binding domain-like"/>
    <property type="match status" value="1"/>
</dbReference>
<feature type="domain" description="Cyclic nucleotide-binding" evidence="3">
    <location>
        <begin position="17"/>
        <end position="136"/>
    </location>
</feature>
<dbReference type="Pfam" id="PF00990">
    <property type="entry name" value="GGDEF"/>
    <property type="match status" value="1"/>
</dbReference>
<keyword evidence="6" id="KW-1185">Reference proteome</keyword>
<dbReference type="PANTHER" id="PTHR45138:SF9">
    <property type="entry name" value="DIGUANYLATE CYCLASE DGCM-RELATED"/>
    <property type="match status" value="1"/>
</dbReference>
<dbReference type="InterPro" id="IPR018490">
    <property type="entry name" value="cNMP-bd_dom_sf"/>
</dbReference>
<dbReference type="RefSeq" id="WP_044634435.1">
    <property type="nucleotide sequence ID" value="NZ_CDNC01000006.1"/>
</dbReference>
<dbReference type="CDD" id="cd01949">
    <property type="entry name" value="GGDEF"/>
    <property type="match status" value="1"/>
</dbReference>
<dbReference type="SMART" id="SM00100">
    <property type="entry name" value="cNMP"/>
    <property type="match status" value="1"/>
</dbReference>
<dbReference type="InterPro" id="IPR014710">
    <property type="entry name" value="RmlC-like_jellyroll"/>
</dbReference>
<gene>
    <name evidence="5" type="ORF">TPHV1_140050</name>
</gene>
<dbReference type="OrthoDB" id="9779586at2"/>